<dbReference type="RefSeq" id="WP_118108417.1">
    <property type="nucleotide sequence ID" value="NZ_JADMYR010000047.1"/>
</dbReference>
<name>A0A412W741_9BACT</name>
<organism evidence="1 2">
    <name type="scientific">Odoribacter splanchnicus</name>
    <dbReference type="NCBI Taxonomy" id="28118"/>
    <lineage>
        <taxon>Bacteria</taxon>
        <taxon>Pseudomonadati</taxon>
        <taxon>Bacteroidota</taxon>
        <taxon>Bacteroidia</taxon>
        <taxon>Bacteroidales</taxon>
        <taxon>Odoribacteraceae</taxon>
        <taxon>Odoribacter</taxon>
    </lineage>
</organism>
<protein>
    <submittedName>
        <fullName evidence="1">Uncharacterized protein</fullName>
    </submittedName>
</protein>
<reference evidence="1 2" key="1">
    <citation type="submission" date="2018-08" db="EMBL/GenBank/DDBJ databases">
        <title>A genome reference for cultivated species of the human gut microbiota.</title>
        <authorList>
            <person name="Zou Y."/>
            <person name="Xue W."/>
            <person name="Luo G."/>
        </authorList>
    </citation>
    <scope>NUCLEOTIDE SEQUENCE [LARGE SCALE GENOMIC DNA]</scope>
    <source>
        <strain evidence="1 2">AF14-6AC</strain>
    </source>
</reference>
<dbReference type="AlphaFoldDB" id="A0A412W741"/>
<evidence type="ECO:0000313" key="1">
    <source>
        <dbReference type="EMBL" id="RGV20300.1"/>
    </source>
</evidence>
<accession>A0A412W741</accession>
<comment type="caution">
    <text evidence="1">The sequence shown here is derived from an EMBL/GenBank/DDBJ whole genome shotgun (WGS) entry which is preliminary data.</text>
</comment>
<dbReference type="EMBL" id="QRYW01000041">
    <property type="protein sequence ID" value="RGV20300.1"/>
    <property type="molecule type" value="Genomic_DNA"/>
</dbReference>
<proteinExistence type="predicted"/>
<evidence type="ECO:0000313" key="2">
    <source>
        <dbReference type="Proteomes" id="UP000283426"/>
    </source>
</evidence>
<gene>
    <name evidence="1" type="ORF">DWW24_16395</name>
</gene>
<sequence>MKGFEISINDAAPILAASDDIVTIIISIGYSNGNYMHVGGMDSSHYYLKWFGKQPKISDKMKVRICEIDTVSPYYERFPSDREEMRKEYDELKKQLEEEGKL</sequence>
<dbReference type="Proteomes" id="UP000283426">
    <property type="component" value="Unassembled WGS sequence"/>
</dbReference>